<sequence>MHTSFSTATFAALMALASVVAGTKLPDGCTRTAQVESGNTCDDISAAYNVSTYVPPLSLLNYLFIQDIPDTS</sequence>
<name>A0A1J8PWW6_9AGAM</name>
<proteinExistence type="predicted"/>
<dbReference type="EMBL" id="LVVM01004018">
    <property type="protein sequence ID" value="OJA13782.1"/>
    <property type="molecule type" value="Genomic_DNA"/>
</dbReference>
<accession>A0A1J8PWW6</accession>
<gene>
    <name evidence="2" type="ORF">AZE42_07457</name>
</gene>
<organism evidence="2 3">
    <name type="scientific">Rhizopogon vesiculosus</name>
    <dbReference type="NCBI Taxonomy" id="180088"/>
    <lineage>
        <taxon>Eukaryota</taxon>
        <taxon>Fungi</taxon>
        <taxon>Dikarya</taxon>
        <taxon>Basidiomycota</taxon>
        <taxon>Agaricomycotina</taxon>
        <taxon>Agaricomycetes</taxon>
        <taxon>Agaricomycetidae</taxon>
        <taxon>Boletales</taxon>
        <taxon>Suillineae</taxon>
        <taxon>Rhizopogonaceae</taxon>
        <taxon>Rhizopogon</taxon>
    </lineage>
</organism>
<keyword evidence="3" id="KW-1185">Reference proteome</keyword>
<feature type="signal peptide" evidence="1">
    <location>
        <begin position="1"/>
        <end position="22"/>
    </location>
</feature>
<evidence type="ECO:0008006" key="4">
    <source>
        <dbReference type="Google" id="ProtNLM"/>
    </source>
</evidence>
<dbReference type="OrthoDB" id="5985073at2759"/>
<evidence type="ECO:0000256" key="1">
    <source>
        <dbReference type="SAM" id="SignalP"/>
    </source>
</evidence>
<evidence type="ECO:0000313" key="3">
    <source>
        <dbReference type="Proteomes" id="UP000183567"/>
    </source>
</evidence>
<keyword evidence="1" id="KW-0732">Signal</keyword>
<dbReference type="Gene3D" id="3.10.350.10">
    <property type="entry name" value="LysM domain"/>
    <property type="match status" value="1"/>
</dbReference>
<reference evidence="2 3" key="1">
    <citation type="submission" date="2016-03" db="EMBL/GenBank/DDBJ databases">
        <title>Comparative genomics of the ectomycorrhizal sister species Rhizopogon vinicolor and Rhizopogon vesiculosus (Basidiomycota: Boletales) reveals a divergence of the mating type B locus.</title>
        <authorList>
            <person name="Mujic A.B."/>
            <person name="Kuo A."/>
            <person name="Tritt A."/>
            <person name="Lipzen A."/>
            <person name="Chen C."/>
            <person name="Johnson J."/>
            <person name="Sharma A."/>
            <person name="Barry K."/>
            <person name="Grigoriev I.V."/>
            <person name="Spatafora J.W."/>
        </authorList>
    </citation>
    <scope>NUCLEOTIDE SEQUENCE [LARGE SCALE GENOMIC DNA]</scope>
    <source>
        <strain evidence="2 3">AM-OR11-056</strain>
    </source>
</reference>
<protein>
    <recommendedName>
        <fullName evidence="4">LysM domain-containing protein</fullName>
    </recommendedName>
</protein>
<comment type="caution">
    <text evidence="2">The sequence shown here is derived from an EMBL/GenBank/DDBJ whole genome shotgun (WGS) entry which is preliminary data.</text>
</comment>
<feature type="chain" id="PRO_5009649507" description="LysM domain-containing protein" evidence="1">
    <location>
        <begin position="23"/>
        <end position="72"/>
    </location>
</feature>
<dbReference type="InterPro" id="IPR036779">
    <property type="entry name" value="LysM_dom_sf"/>
</dbReference>
<dbReference type="AlphaFoldDB" id="A0A1J8PWW6"/>
<dbReference type="Proteomes" id="UP000183567">
    <property type="component" value="Unassembled WGS sequence"/>
</dbReference>
<evidence type="ECO:0000313" key="2">
    <source>
        <dbReference type="EMBL" id="OJA13782.1"/>
    </source>
</evidence>